<evidence type="ECO:0000313" key="1">
    <source>
        <dbReference type="EMBL" id="NSJ80507.1"/>
    </source>
</evidence>
<reference evidence="1 2" key="1">
    <citation type="journal article" date="2020" name="Cell Host Microbe">
        <title>Functional and Genomic Variation between Human-Derived Isolates of Lachnospiraceae Reveals Inter- and Intra-Species Diversity.</title>
        <authorList>
            <person name="Sorbara M.T."/>
            <person name="Littmann E.R."/>
            <person name="Fontana E."/>
            <person name="Moody T.U."/>
            <person name="Kohout C.E."/>
            <person name="Gjonbalaj M."/>
            <person name="Eaton V."/>
            <person name="Seok R."/>
            <person name="Leiner I.M."/>
            <person name="Pamer E.G."/>
        </authorList>
    </citation>
    <scope>NUCLEOTIDE SEQUENCE [LARGE SCALE GENOMIC DNA]</scope>
    <source>
        <strain evidence="1 2">MSK.14.57</strain>
    </source>
</reference>
<accession>A0ABX2I114</accession>
<dbReference type="RefSeq" id="WP_044921507.1">
    <property type="nucleotide sequence ID" value="NZ_BAABYN010000001.1"/>
</dbReference>
<proteinExistence type="predicted"/>
<gene>
    <name evidence="1" type="ORF">G5A72_13145</name>
</gene>
<organism evidence="1 2">
    <name type="scientific">Anaerostipes hadrus</name>
    <dbReference type="NCBI Taxonomy" id="649756"/>
    <lineage>
        <taxon>Bacteria</taxon>
        <taxon>Bacillati</taxon>
        <taxon>Bacillota</taxon>
        <taxon>Clostridia</taxon>
        <taxon>Lachnospirales</taxon>
        <taxon>Lachnospiraceae</taxon>
        <taxon>Anaerostipes</taxon>
    </lineage>
</organism>
<sequence length="220" mass="26169">MNKNEYKVNTYVLIKNGEIYEIDEEGCVKKAKNGENVPFYRKREISEALCKMTKRKSSKFLLVKKDDFIHMEQNGGTEKIFCSLMFPLAKNKPSKWVTFMDDLVTLLPQLNKEYHENLNMISQCDKELTDLMHMIEGSHVNLISYIRYYRKIRKNRCLRRECKTNVELIDQIRNSLNFTFKEINTMKGSLYNAYCPIYNYRTDWIVDQNRLANTLTTHCQ</sequence>
<comment type="caution">
    <text evidence="1">The sequence shown here is derived from an EMBL/GenBank/DDBJ whole genome shotgun (WGS) entry which is preliminary data.</text>
</comment>
<dbReference type="Proteomes" id="UP001644750">
    <property type="component" value="Unassembled WGS sequence"/>
</dbReference>
<evidence type="ECO:0000313" key="2">
    <source>
        <dbReference type="Proteomes" id="UP001644750"/>
    </source>
</evidence>
<name>A0ABX2I114_ANAHA</name>
<keyword evidence="2" id="KW-1185">Reference proteome</keyword>
<dbReference type="EMBL" id="JAAITB010000032">
    <property type="protein sequence ID" value="NSJ80507.1"/>
    <property type="molecule type" value="Genomic_DNA"/>
</dbReference>
<protein>
    <recommendedName>
        <fullName evidence="3">Bro-N domain-containing protein</fullName>
    </recommendedName>
</protein>
<evidence type="ECO:0008006" key="3">
    <source>
        <dbReference type="Google" id="ProtNLM"/>
    </source>
</evidence>